<dbReference type="SMART" id="SM00072">
    <property type="entry name" value="GuKc"/>
    <property type="match status" value="1"/>
</dbReference>
<keyword evidence="5" id="KW-0677">Repeat</keyword>
<evidence type="ECO:0000256" key="3">
    <source>
        <dbReference type="ARBA" id="ARBA00022443"/>
    </source>
</evidence>
<dbReference type="AlphaFoldDB" id="A0A979FA99"/>
<dbReference type="SMART" id="SM00326">
    <property type="entry name" value="SH3"/>
    <property type="match status" value="1"/>
</dbReference>
<dbReference type="Gene3D" id="1.10.287.470">
    <property type="entry name" value="Helix hairpin bin"/>
    <property type="match status" value="1"/>
</dbReference>
<dbReference type="CDD" id="cd06724">
    <property type="entry name" value="PDZ2_Dlg1-2-4-like"/>
    <property type="match status" value="1"/>
</dbReference>
<dbReference type="CDD" id="cd06795">
    <property type="entry name" value="PDZ3_Dlg1-2-4-like"/>
    <property type="match status" value="1"/>
</dbReference>
<dbReference type="Pfam" id="PF00018">
    <property type="entry name" value="SH3_1"/>
    <property type="match status" value="1"/>
</dbReference>
<dbReference type="PROSITE" id="PS50106">
    <property type="entry name" value="PDZ"/>
    <property type="match status" value="3"/>
</dbReference>
<reference evidence="14" key="2">
    <citation type="submission" date="2025-08" db="UniProtKB">
        <authorList>
            <consortium name="RefSeq"/>
        </authorList>
    </citation>
    <scope>IDENTIFICATION</scope>
    <source>
        <tissue evidence="14">Blood</tissue>
    </source>
</reference>
<dbReference type="FunFam" id="3.30.63.10:FF:000001">
    <property type="entry name" value="Disks large homolog 1 isoform 2"/>
    <property type="match status" value="1"/>
</dbReference>
<dbReference type="PIRSF" id="PIRSF001741">
    <property type="entry name" value="MAGUK_DLGH"/>
    <property type="match status" value="1"/>
</dbReference>
<dbReference type="GO" id="GO:0045197">
    <property type="term" value="P:establishment or maintenance of epithelial cell apical/basal polarity"/>
    <property type="evidence" value="ECO:0007669"/>
    <property type="project" value="TreeGrafter"/>
</dbReference>
<dbReference type="Gene3D" id="3.30.63.10">
    <property type="entry name" value="Guanylate Kinase phosphate binding domain"/>
    <property type="match status" value="1"/>
</dbReference>
<dbReference type="Gene3D" id="2.30.42.10">
    <property type="match status" value="3"/>
</dbReference>
<feature type="compositionally biased region" description="Basic and acidic residues" evidence="8">
    <location>
        <begin position="157"/>
        <end position="168"/>
    </location>
</feature>
<comment type="subcellular location">
    <subcellularLocation>
        <location evidence="1">Cell membrane</location>
        <topology evidence="1">Peripheral membrane protein</topology>
    </subcellularLocation>
</comment>
<dbReference type="SMART" id="SM00569">
    <property type="entry name" value="L27"/>
    <property type="match status" value="1"/>
</dbReference>
<dbReference type="PROSITE" id="PS50052">
    <property type="entry name" value="GUANYLATE_KINASE_2"/>
    <property type="match status" value="1"/>
</dbReference>
<dbReference type="PROSITE" id="PS50002">
    <property type="entry name" value="SH3"/>
    <property type="match status" value="1"/>
</dbReference>
<feature type="domain" description="L27" evidence="12">
    <location>
        <begin position="4"/>
        <end position="64"/>
    </location>
</feature>
<dbReference type="GO" id="GO:0098609">
    <property type="term" value="P:cell-cell adhesion"/>
    <property type="evidence" value="ECO:0007669"/>
    <property type="project" value="TreeGrafter"/>
</dbReference>
<dbReference type="CDD" id="cd06723">
    <property type="entry name" value="PDZ1_Dlg1-2-4-like"/>
    <property type="match status" value="1"/>
</dbReference>
<dbReference type="GeneID" id="108276775"/>
<evidence type="ECO:0000256" key="2">
    <source>
        <dbReference type="ARBA" id="ARBA00007014"/>
    </source>
</evidence>
<dbReference type="SUPFAM" id="SSF50044">
    <property type="entry name" value="SH3-domain"/>
    <property type="match status" value="1"/>
</dbReference>
<dbReference type="InterPro" id="IPR008144">
    <property type="entry name" value="Guanylate_kin-like_dom"/>
</dbReference>
<dbReference type="PROSITE" id="PS00856">
    <property type="entry name" value="GUANYLATE_KINASE_1"/>
    <property type="match status" value="1"/>
</dbReference>
<evidence type="ECO:0000256" key="6">
    <source>
        <dbReference type="ARBA" id="ARBA00023136"/>
    </source>
</evidence>
<dbReference type="InterPro" id="IPR019590">
    <property type="entry name" value="DLG1_PEST_dom"/>
</dbReference>
<dbReference type="FunFam" id="2.30.42.10:FF:000091">
    <property type="entry name" value="disks large homolog 1 isoform X8"/>
    <property type="match status" value="1"/>
</dbReference>
<keyword evidence="3 7" id="KW-0728">SH3 domain</keyword>
<dbReference type="GO" id="GO:0043005">
    <property type="term" value="C:neuron projection"/>
    <property type="evidence" value="ECO:0007669"/>
    <property type="project" value="InterPro"/>
</dbReference>
<proteinExistence type="inferred from homology"/>
<dbReference type="FunFam" id="2.30.30.40:FF:000008">
    <property type="entry name" value="Disks large homolog 1 isoform 2"/>
    <property type="match status" value="1"/>
</dbReference>
<evidence type="ECO:0000256" key="8">
    <source>
        <dbReference type="SAM" id="MobiDB-lite"/>
    </source>
</evidence>
<dbReference type="GO" id="GO:0097120">
    <property type="term" value="P:receptor localization to synapse"/>
    <property type="evidence" value="ECO:0007669"/>
    <property type="project" value="TreeGrafter"/>
</dbReference>
<evidence type="ECO:0000259" key="11">
    <source>
        <dbReference type="PROSITE" id="PS50106"/>
    </source>
</evidence>
<protein>
    <submittedName>
        <fullName evidence="14">Disks large homolog 2 isoform X13</fullName>
    </submittedName>
</protein>
<dbReference type="InterPro" id="IPR015143">
    <property type="entry name" value="L27_1"/>
</dbReference>
<dbReference type="InterPro" id="IPR001452">
    <property type="entry name" value="SH3_domain"/>
</dbReference>
<dbReference type="SMART" id="SM01277">
    <property type="entry name" value="MAGUK_N_PEST"/>
    <property type="match status" value="1"/>
</dbReference>
<reference evidence="13" key="1">
    <citation type="journal article" date="2016" name="Nat. Commun.">
        <title>The channel catfish genome sequence provides insights into the evolution of scale formation in teleosts.</title>
        <authorList>
            <person name="Liu Z."/>
            <person name="Liu S."/>
            <person name="Yao J."/>
            <person name="Bao L."/>
            <person name="Zhang J."/>
            <person name="Li Y."/>
            <person name="Jiang C."/>
            <person name="Sun L."/>
            <person name="Wang R."/>
            <person name="Zhang Y."/>
            <person name="Zhou T."/>
            <person name="Zeng Q."/>
            <person name="Fu Q."/>
            <person name="Gao S."/>
            <person name="Li N."/>
            <person name="Koren S."/>
            <person name="Jiang Y."/>
            <person name="Zimin A."/>
            <person name="Xu P."/>
            <person name="Phillippy A.M."/>
            <person name="Geng X."/>
            <person name="Song L."/>
            <person name="Sun F."/>
            <person name="Li C."/>
            <person name="Wang X."/>
            <person name="Chen A."/>
            <person name="Jin Y."/>
            <person name="Yuan Z."/>
            <person name="Yang Y."/>
            <person name="Tan S."/>
            <person name="Peatman E."/>
            <person name="Lu J."/>
            <person name="Qin Z."/>
            <person name="Dunham R."/>
            <person name="Li Z."/>
            <person name="Sonstegard T."/>
            <person name="Feng J."/>
            <person name="Danzmann R.G."/>
            <person name="Schroeder S."/>
            <person name="Scheffler B."/>
            <person name="Duke M.V."/>
            <person name="Ballard L."/>
            <person name="Kucuktas H."/>
            <person name="Kaltenboeck L."/>
            <person name="Liu H."/>
            <person name="Armbruster J."/>
            <person name="Xie Y."/>
            <person name="Kirby M.L."/>
            <person name="Tian Y."/>
            <person name="Flanagan M.E."/>
            <person name="Mu W."/>
            <person name="Waldbieser G.C."/>
        </authorList>
    </citation>
    <scope>NUCLEOTIDE SEQUENCE [LARGE SCALE GENOMIC DNA]</scope>
    <source>
        <strain evidence="13">SDA103</strain>
    </source>
</reference>
<evidence type="ECO:0000256" key="4">
    <source>
        <dbReference type="ARBA" id="ARBA00022475"/>
    </source>
</evidence>
<dbReference type="FunFam" id="2.30.42.10:FF:000001">
    <property type="entry name" value="Disks large homolog 1 isoform 2"/>
    <property type="match status" value="1"/>
</dbReference>
<dbReference type="Pfam" id="PF09058">
    <property type="entry name" value="L27_1"/>
    <property type="match status" value="1"/>
</dbReference>
<dbReference type="GO" id="GO:0019901">
    <property type="term" value="F:protein kinase binding"/>
    <property type="evidence" value="ECO:0007669"/>
    <property type="project" value="TreeGrafter"/>
</dbReference>
<feature type="region of interest" description="Disordered" evidence="8">
    <location>
        <begin position="110"/>
        <end position="145"/>
    </location>
</feature>
<dbReference type="Pfam" id="PF10600">
    <property type="entry name" value="PDZ_assoc"/>
    <property type="match status" value="1"/>
</dbReference>
<evidence type="ECO:0000259" key="12">
    <source>
        <dbReference type="PROSITE" id="PS51022"/>
    </source>
</evidence>
<dbReference type="GO" id="GO:0031594">
    <property type="term" value="C:neuromuscular junction"/>
    <property type="evidence" value="ECO:0007669"/>
    <property type="project" value="InterPro"/>
</dbReference>
<dbReference type="Gene3D" id="3.40.50.300">
    <property type="entry name" value="P-loop containing nucleotide triphosphate hydrolases"/>
    <property type="match status" value="1"/>
</dbReference>
<dbReference type="SMART" id="SM00228">
    <property type="entry name" value="PDZ"/>
    <property type="match status" value="3"/>
</dbReference>
<dbReference type="CDD" id="cd12032">
    <property type="entry name" value="SH3_DLG2"/>
    <property type="match status" value="1"/>
</dbReference>
<dbReference type="Pfam" id="PF10608">
    <property type="entry name" value="MAGUK_N_PEST"/>
    <property type="match status" value="1"/>
</dbReference>
<gene>
    <name evidence="14" type="primary">dlg2</name>
</gene>
<name>A0A979FA99_ICTPU</name>
<feature type="domain" description="PDZ" evidence="11">
    <location>
        <begin position="332"/>
        <end position="419"/>
    </location>
</feature>
<feature type="domain" description="PDZ" evidence="11">
    <location>
        <begin position="237"/>
        <end position="324"/>
    </location>
</feature>
<feature type="region of interest" description="Disordered" evidence="8">
    <location>
        <begin position="151"/>
        <end position="170"/>
    </location>
</feature>
<feature type="domain" description="SH3" evidence="9">
    <location>
        <begin position="666"/>
        <end position="736"/>
    </location>
</feature>
<dbReference type="Pfam" id="PF00625">
    <property type="entry name" value="Guanylate_kin"/>
    <property type="match status" value="1"/>
</dbReference>
<dbReference type="GO" id="GO:0016323">
    <property type="term" value="C:basolateral plasma membrane"/>
    <property type="evidence" value="ECO:0007669"/>
    <property type="project" value="TreeGrafter"/>
</dbReference>
<dbReference type="InterPro" id="IPR001478">
    <property type="entry name" value="PDZ"/>
</dbReference>
<organism evidence="13 14">
    <name type="scientific">Ictalurus punctatus</name>
    <name type="common">Channel catfish</name>
    <name type="synonym">Silurus punctatus</name>
    <dbReference type="NCBI Taxonomy" id="7998"/>
    <lineage>
        <taxon>Eukaryota</taxon>
        <taxon>Metazoa</taxon>
        <taxon>Chordata</taxon>
        <taxon>Craniata</taxon>
        <taxon>Vertebrata</taxon>
        <taxon>Euteleostomi</taxon>
        <taxon>Actinopterygii</taxon>
        <taxon>Neopterygii</taxon>
        <taxon>Teleostei</taxon>
        <taxon>Ostariophysi</taxon>
        <taxon>Siluriformes</taxon>
        <taxon>Ictaluridae</taxon>
        <taxon>Ictalurus</taxon>
    </lineage>
</organism>
<dbReference type="InterPro" id="IPR016313">
    <property type="entry name" value="DLG1-like"/>
</dbReference>
<dbReference type="PANTHER" id="PTHR23119">
    <property type="entry name" value="DISCS LARGE"/>
    <property type="match status" value="1"/>
</dbReference>
<dbReference type="InterPro" id="IPR027417">
    <property type="entry name" value="P-loop_NTPase"/>
</dbReference>
<dbReference type="InterPro" id="IPR050614">
    <property type="entry name" value="Synaptic_Scaffolding_LAP-MAGUK"/>
</dbReference>
<evidence type="ECO:0000256" key="1">
    <source>
        <dbReference type="ARBA" id="ARBA00004202"/>
    </source>
</evidence>
<evidence type="ECO:0000259" key="9">
    <source>
        <dbReference type="PROSITE" id="PS50002"/>
    </source>
</evidence>
<dbReference type="SUPFAM" id="SSF50156">
    <property type="entry name" value="PDZ domain-like"/>
    <property type="match status" value="3"/>
</dbReference>
<dbReference type="RefSeq" id="XP_047017072.1">
    <property type="nucleotide sequence ID" value="XM_047161116.2"/>
</dbReference>
<comment type="similarity">
    <text evidence="2">Belongs to the MAGUK family.</text>
</comment>
<dbReference type="InterPro" id="IPR036892">
    <property type="entry name" value="L27_dom_sf"/>
</dbReference>
<dbReference type="InterPro" id="IPR035759">
    <property type="entry name" value="DLG2_SH3"/>
</dbReference>
<accession>A0A979FA99</accession>
<dbReference type="GO" id="GO:0035255">
    <property type="term" value="F:ionotropic glutamate receptor binding"/>
    <property type="evidence" value="ECO:0007669"/>
    <property type="project" value="TreeGrafter"/>
</dbReference>
<dbReference type="PANTHER" id="PTHR23119:SF6">
    <property type="entry name" value="DISKS LARGE HOMOLOG 2"/>
    <property type="match status" value="1"/>
</dbReference>
<dbReference type="CTD" id="1740"/>
<dbReference type="InterPro" id="IPR036034">
    <property type="entry name" value="PDZ_sf"/>
</dbReference>
<feature type="domain" description="PDZ" evidence="11">
    <location>
        <begin position="536"/>
        <end position="617"/>
    </location>
</feature>
<evidence type="ECO:0000313" key="14">
    <source>
        <dbReference type="RefSeq" id="XP_047017072.1"/>
    </source>
</evidence>
<dbReference type="FunFam" id="2.30.42.10:FF:000002">
    <property type="entry name" value="Disks large homolog 4 isoform 2"/>
    <property type="match status" value="1"/>
</dbReference>
<evidence type="ECO:0000259" key="10">
    <source>
        <dbReference type="PROSITE" id="PS50052"/>
    </source>
</evidence>
<keyword evidence="6" id="KW-0472">Membrane</keyword>
<keyword evidence="4" id="KW-1003">Cell membrane</keyword>
<sequence length="1008" mass="112343">MPLRKRDTARALGLLEDYCSKLKKPEEQQLKAAVLRVMGIFRSSLFQALIDIQEFYEVTLLNSQKSCEQKLEEVKHMAEQCESSSASPGFPNTHPRPACVQPEVIEKSHAEEPVADSNASAENRPAAVQGSQQQTHTPACLNPSPNPALMNSPWYHYQDDESPPEHSYPRLTGEVRAPELVHVSERNLSEIENVHGYVSHSHISPLKASPAPIIVNTDTLESVPYVNGTEIEYEFEEITLERGNSGLGFSIAGGTDNPHIGDDPGIFITKIIPGGAAAEDGRLRVNDCILRVNEVDVSEVSHSRAVEALKVAGSIVRLYVRRRRPMLETIVEIKLIKGPKGLGFSIAGGVGNQHIPGDNSIYVTKIIDGGAAQKDGRLQVGDRLLMVNNYTLEEVTHEEAVAILKNTSDVVYLKVGKPTSVYLSDPYGPPDITHSFSPAMDNHISGNNGTLEYKSSLPPISPGRYSPLPRHLLGEEDINRPPEPVYSTVNKLCDRAPSPRHYSPVEFDKSPLHSVPFPHYHVGVLPDSDITREPRKIVLHKGSTGLGFNIVGGEDGEGIFVSFILAGGPADLSGELRRGDQILSVNGIDLRGATHEQAAAALKGAGQTVAIVAQYRPEELALCSPRRAAPPATEYGRFEAKIHDLREQMMNHSMSSGSGSLRTNQKRSLYVRALFDYDRLKDSGLPSQGLSFRYGDILHVINASDDEWWQARRVTPDGDSEEMGVIPSKRRVERKERARLKTVKFNAKPGSIDSKGSFSEKRRKNSIFSRKFPFYKNKMLDEQDGSDSERSQEDVILSYEPVIRQEINYARPVIILGPMKDRINDDLISEFPDKFGSCVPPDNSSGQTDTTRAKREYEVDGRDYHFVTSREQMEKDIQEHKFIEAGQYNDNLYGTSVQSVRYVAERGKHCILDVSGNAIKRLQVAQLYPIAIFIKPKSIESLMEMNKRLTEEQAKKTYDRAMKLEQEFGEYFTALVQVDTLEDIYTQCKMVIEEQSGPYIWIPSKEKL</sequence>
<dbReference type="InterPro" id="IPR036028">
    <property type="entry name" value="SH3-like_dom_sf"/>
</dbReference>
<dbReference type="FunFam" id="2.30.30.40:FF:000027">
    <property type="entry name" value="Disks large homolog 3 isoform 1"/>
    <property type="match status" value="1"/>
</dbReference>
<dbReference type="SUPFAM" id="SSF52540">
    <property type="entry name" value="P-loop containing nucleoside triphosphate hydrolases"/>
    <property type="match status" value="1"/>
</dbReference>
<dbReference type="Gene3D" id="2.30.30.40">
    <property type="entry name" value="SH3 Domains"/>
    <property type="match status" value="2"/>
</dbReference>
<keyword evidence="13" id="KW-1185">Reference proteome</keyword>
<dbReference type="GO" id="GO:0098839">
    <property type="term" value="C:postsynaptic density membrane"/>
    <property type="evidence" value="ECO:0007669"/>
    <property type="project" value="TreeGrafter"/>
</dbReference>
<evidence type="ECO:0000256" key="7">
    <source>
        <dbReference type="PROSITE-ProRule" id="PRU00192"/>
    </source>
</evidence>
<dbReference type="GO" id="GO:0007268">
    <property type="term" value="P:chemical synaptic transmission"/>
    <property type="evidence" value="ECO:0007669"/>
    <property type="project" value="InterPro"/>
</dbReference>
<evidence type="ECO:0000313" key="13">
    <source>
        <dbReference type="Proteomes" id="UP000221080"/>
    </source>
</evidence>
<dbReference type="InterPro" id="IPR004172">
    <property type="entry name" value="L27_dom"/>
</dbReference>
<feature type="domain" description="Guanylate kinase-like" evidence="10">
    <location>
        <begin position="810"/>
        <end position="993"/>
    </location>
</feature>
<dbReference type="SUPFAM" id="SSF101288">
    <property type="entry name" value="L27 domain"/>
    <property type="match status" value="1"/>
</dbReference>
<dbReference type="PROSITE" id="PS51022">
    <property type="entry name" value="L27"/>
    <property type="match status" value="1"/>
</dbReference>
<dbReference type="InterPro" id="IPR019583">
    <property type="entry name" value="DLG1-4_PDZ_assoc"/>
</dbReference>
<evidence type="ECO:0000256" key="5">
    <source>
        <dbReference type="ARBA" id="ARBA00022737"/>
    </source>
</evidence>
<dbReference type="GO" id="GO:0043113">
    <property type="term" value="P:receptor clustering"/>
    <property type="evidence" value="ECO:0007669"/>
    <property type="project" value="TreeGrafter"/>
</dbReference>
<dbReference type="GO" id="GO:0099072">
    <property type="term" value="P:regulation of postsynaptic membrane neurotransmitter receptor levels"/>
    <property type="evidence" value="ECO:0007669"/>
    <property type="project" value="TreeGrafter"/>
</dbReference>
<dbReference type="InterPro" id="IPR020590">
    <property type="entry name" value="Guanylate_kinase_CS"/>
</dbReference>
<dbReference type="FunFam" id="3.40.50.300:FF:001402">
    <property type="entry name" value="Discs, large homolog 3 (Drosophila)"/>
    <property type="match status" value="1"/>
</dbReference>
<dbReference type="InterPro" id="IPR008145">
    <property type="entry name" value="GK/Ca_channel_bsu"/>
</dbReference>
<dbReference type="Pfam" id="PF00595">
    <property type="entry name" value="PDZ"/>
    <property type="match status" value="3"/>
</dbReference>
<dbReference type="Proteomes" id="UP000221080">
    <property type="component" value="Chromosome 16"/>
</dbReference>